<dbReference type="SUPFAM" id="SSF54593">
    <property type="entry name" value="Glyoxalase/Bleomycin resistance protein/Dihydroxybiphenyl dioxygenase"/>
    <property type="match status" value="1"/>
</dbReference>
<evidence type="ECO:0000259" key="2">
    <source>
        <dbReference type="PROSITE" id="PS51819"/>
    </source>
</evidence>
<dbReference type="InterPro" id="IPR029068">
    <property type="entry name" value="Glyas_Bleomycin-R_OHBP_Dase"/>
</dbReference>
<feature type="domain" description="VOC" evidence="2">
    <location>
        <begin position="9"/>
        <end position="147"/>
    </location>
</feature>
<dbReference type="InterPro" id="IPR051785">
    <property type="entry name" value="MMCE/EMCE_epimerase"/>
</dbReference>
<dbReference type="PROSITE" id="PS51819">
    <property type="entry name" value="VOC"/>
    <property type="match status" value="1"/>
</dbReference>
<keyword evidence="1" id="KW-0479">Metal-binding</keyword>
<dbReference type="AlphaFoldDB" id="A0A7J3N0A9"/>
<dbReference type="PANTHER" id="PTHR43048">
    <property type="entry name" value="METHYLMALONYL-COA EPIMERASE"/>
    <property type="match status" value="1"/>
</dbReference>
<dbReference type="GO" id="GO:0004493">
    <property type="term" value="F:methylmalonyl-CoA epimerase activity"/>
    <property type="evidence" value="ECO:0007669"/>
    <property type="project" value="TreeGrafter"/>
</dbReference>
<name>A0A7J3N0A9_9CREN</name>
<gene>
    <name evidence="3" type="ORF">ENT99_00315</name>
    <name evidence="4" type="ORF">ENU64_07255</name>
</gene>
<dbReference type="InterPro" id="IPR037523">
    <property type="entry name" value="VOC_core"/>
</dbReference>
<protein>
    <submittedName>
        <fullName evidence="4">Glyoxalase</fullName>
    </submittedName>
</protein>
<evidence type="ECO:0000256" key="1">
    <source>
        <dbReference type="ARBA" id="ARBA00022723"/>
    </source>
</evidence>
<comment type="caution">
    <text evidence="4">The sequence shown here is derived from an EMBL/GenBank/DDBJ whole genome shotgun (WGS) entry which is preliminary data.</text>
</comment>
<dbReference type="GO" id="GO:0046872">
    <property type="term" value="F:metal ion binding"/>
    <property type="evidence" value="ECO:0007669"/>
    <property type="project" value="UniProtKB-KW"/>
</dbReference>
<reference evidence="4" key="1">
    <citation type="journal article" date="2020" name="mSystems">
        <title>Genome- and Community-Level Interaction Insights into Carbon Utilization and Element Cycling Functions of Hydrothermarchaeota in Hydrothermal Sediment.</title>
        <authorList>
            <person name="Zhou Z."/>
            <person name="Liu Y."/>
            <person name="Xu W."/>
            <person name="Pan J."/>
            <person name="Luo Z.H."/>
            <person name="Li M."/>
        </authorList>
    </citation>
    <scope>NUCLEOTIDE SEQUENCE [LARGE SCALE GENOMIC DNA]</scope>
    <source>
        <strain evidence="3">SpSt-629</strain>
        <strain evidence="4">SpSt-688</strain>
    </source>
</reference>
<dbReference type="GO" id="GO:0046491">
    <property type="term" value="P:L-methylmalonyl-CoA metabolic process"/>
    <property type="evidence" value="ECO:0007669"/>
    <property type="project" value="TreeGrafter"/>
</dbReference>
<dbReference type="PANTHER" id="PTHR43048:SF3">
    <property type="entry name" value="METHYLMALONYL-COA EPIMERASE, MITOCHONDRIAL"/>
    <property type="match status" value="1"/>
</dbReference>
<organism evidence="4">
    <name type="scientific">Ignisphaera aggregans</name>
    <dbReference type="NCBI Taxonomy" id="334771"/>
    <lineage>
        <taxon>Archaea</taxon>
        <taxon>Thermoproteota</taxon>
        <taxon>Thermoprotei</taxon>
        <taxon>Desulfurococcales</taxon>
        <taxon>Desulfurococcaceae</taxon>
        <taxon>Ignisphaera</taxon>
    </lineage>
</organism>
<dbReference type="EMBL" id="DTDH01000203">
    <property type="protein sequence ID" value="HGT99204.1"/>
    <property type="molecule type" value="Genomic_DNA"/>
</dbReference>
<dbReference type="Gene3D" id="3.10.180.10">
    <property type="entry name" value="2,3-Dihydroxybiphenyl 1,2-Dioxygenase, domain 1"/>
    <property type="match status" value="1"/>
</dbReference>
<proteinExistence type="predicted"/>
<accession>A0A7J3N0A9</accession>
<dbReference type="EMBL" id="DTAU01000008">
    <property type="protein sequence ID" value="HFQ78132.1"/>
    <property type="molecule type" value="Genomic_DNA"/>
</dbReference>
<dbReference type="Pfam" id="PF13669">
    <property type="entry name" value="Glyoxalase_4"/>
    <property type="match status" value="1"/>
</dbReference>
<evidence type="ECO:0000313" key="3">
    <source>
        <dbReference type="EMBL" id="HFQ78132.1"/>
    </source>
</evidence>
<evidence type="ECO:0000313" key="4">
    <source>
        <dbReference type="EMBL" id="HGT99204.1"/>
    </source>
</evidence>
<sequence>MTCTKNLKNVVQIGIVVDDIEDVARKWCKILGLEKPKIIETDDWNKTKAMYRGKPAGKAKLAFIELDNIVIELIEPIDGDSTWSTYIKNYGQGVHHIAFKVENVDECIEKLKDIGGDIEQLGYFENGIYIYMDTRKSLGTVIELLKFFNN</sequence>